<evidence type="ECO:0000313" key="3">
    <source>
        <dbReference type="Proteomes" id="UP000243535"/>
    </source>
</evidence>
<dbReference type="SUPFAM" id="SSF51445">
    <property type="entry name" value="(Trans)glycosidases"/>
    <property type="match status" value="1"/>
</dbReference>
<dbReference type="Proteomes" id="UP000243535">
    <property type="component" value="Unassembled WGS sequence"/>
</dbReference>
<feature type="region of interest" description="Disordered" evidence="1">
    <location>
        <begin position="817"/>
        <end position="851"/>
    </location>
</feature>
<dbReference type="Gene3D" id="3.40.50.11010">
    <property type="match status" value="1"/>
</dbReference>
<keyword evidence="3" id="KW-1185">Reference proteome</keyword>
<organism evidence="2 3">
    <name type="scientific">Gulbenkiania indica</name>
    <dbReference type="NCBI Taxonomy" id="375574"/>
    <lineage>
        <taxon>Bacteria</taxon>
        <taxon>Pseudomonadati</taxon>
        <taxon>Pseudomonadota</taxon>
        <taxon>Betaproteobacteria</taxon>
        <taxon>Neisseriales</taxon>
        <taxon>Chromobacteriaceae</taxon>
        <taxon>Gulbenkiania</taxon>
    </lineage>
</organism>
<name>A0A0K6GUF3_9NEIS</name>
<feature type="compositionally biased region" description="Polar residues" evidence="1">
    <location>
        <begin position="842"/>
        <end position="851"/>
    </location>
</feature>
<evidence type="ECO:0000313" key="2">
    <source>
        <dbReference type="EMBL" id="CUA82218.1"/>
    </source>
</evidence>
<gene>
    <name evidence="2" type="ORF">Ga0061063_1083</name>
</gene>
<accession>A0A0K6GUF3</accession>
<dbReference type="GO" id="GO:0016740">
    <property type="term" value="F:transferase activity"/>
    <property type="evidence" value="ECO:0007669"/>
    <property type="project" value="UniProtKB-KW"/>
</dbReference>
<dbReference type="RefSeq" id="WP_132097740.1">
    <property type="nucleotide sequence ID" value="NZ_CYHA01000002.1"/>
</dbReference>
<keyword evidence="2" id="KW-0808">Transferase</keyword>
<dbReference type="Pfam" id="PF13692">
    <property type="entry name" value="Glyco_trans_1_4"/>
    <property type="match status" value="1"/>
</dbReference>
<dbReference type="AlphaFoldDB" id="A0A0K6GUF3"/>
<dbReference type="OrthoDB" id="9816564at2"/>
<reference evidence="3" key="1">
    <citation type="submission" date="2015-08" db="EMBL/GenBank/DDBJ databases">
        <authorList>
            <person name="Varghese N."/>
        </authorList>
    </citation>
    <scope>NUCLEOTIDE SEQUENCE [LARGE SCALE GENOMIC DNA]</scope>
    <source>
        <strain evidence="3">DSM 17901</strain>
    </source>
</reference>
<dbReference type="Gene3D" id="3.20.20.80">
    <property type="entry name" value="Glycosidases"/>
    <property type="match status" value="1"/>
</dbReference>
<dbReference type="EMBL" id="CYHA01000002">
    <property type="protein sequence ID" value="CUA82218.1"/>
    <property type="molecule type" value="Genomic_DNA"/>
</dbReference>
<dbReference type="Gene3D" id="3.40.50.2000">
    <property type="entry name" value="Glycogen Phosphorylase B"/>
    <property type="match status" value="1"/>
</dbReference>
<protein>
    <submittedName>
        <fullName evidence="2">Glycosyltransferase involved in cell wall bisynthesis</fullName>
    </submittedName>
</protein>
<dbReference type="STRING" id="375574.GCA_001418035_00877"/>
<dbReference type="SUPFAM" id="SSF53756">
    <property type="entry name" value="UDP-Glycosyltransferase/glycogen phosphorylase"/>
    <property type="match status" value="1"/>
</dbReference>
<dbReference type="InterPro" id="IPR017853">
    <property type="entry name" value="GH"/>
</dbReference>
<sequence length="851" mass="96160">MTGSTFRKRAFGQPGGMVRRAPGGVFRSFWMAGFEGADHVNGWGQPLDMAALSGHAEQVEEDFARLARLGIRTVRESLGWRLCARPIAQGGGYDFSRLLRIASAAQRHRIQVLWTLMHYGMPEDVDLFSDSFLPRFVEYAAKTAAMIRPLSDLPPVYTPINEISFFAWAATETNLMHPYRGDAHAPDPDQPPRSGYALKCRLVKATLAAMEAIREVDPRARFLHIEPVVHITHPADRPDLAARAQEVRDYQWQAWDMLAGRREPQLGGHPAALDLLGVNHYHSGQWEVDTNERLHWHLNDPRRLPFGDLLTEVWERYRRPVVVAETGHVGEGRSAWLNDIAAEVARVRRAGVPVEGLCLYPAVDRPDWQDLSHWHHSGLWDAVLPAETDNKTAPIQRRLHWPLAKSLRRWQQRLPQHLAVSTLNTGEKNMKNLIVFSHLRWDFVYQRPQHLLSRLARHYNVIVFEEPVRIDGEAFLQHFEPSENITVLRPHTPVEQWGFSDAQMPTLRHLLDDYLQENGVDDYMVWCYTPMALPLLEGLEPEAIIYDCMDELAAFKGAPQAMLDRETELMRRADLVLTGGPSLFESKRDKHHNIHCFPSAVDAGHFAPRSDTDPNVEKLQGHLGRPRMGFYGVIDERLDTELVARLADAHPEWQIVMVGPVVKIDPASLPQRDNIHWLGQQGYERLPYFLAGWDVALLPFALNESTRFISPTKTLEYLAAEKTVVSTPIHDVVGLYSDVVRLSDGHDSFIAACEQALAETAQERADWDVRRQACVARFSWDGAATAIHTLIQEALQKRAEQDIAQITVPEIVVSATSVTETAPQEEDEPAFEAGFVPPPQKPTTGSAFGVH</sequence>
<evidence type="ECO:0000256" key="1">
    <source>
        <dbReference type="SAM" id="MobiDB-lite"/>
    </source>
</evidence>
<proteinExistence type="predicted"/>